<reference evidence="2 3" key="1">
    <citation type="submission" date="2017-05" db="EMBL/GenBank/DDBJ databases">
        <authorList>
            <person name="Varghese N."/>
            <person name="Submissions S."/>
        </authorList>
    </citation>
    <scope>NUCLEOTIDE SEQUENCE [LARGE SCALE GENOMIC DNA]</scope>
    <source>
        <strain evidence="2 3">DSM 21985</strain>
    </source>
</reference>
<organism evidence="2 3">
    <name type="scientific">Gracilimonas mengyeensis</name>
    <dbReference type="NCBI Taxonomy" id="1302730"/>
    <lineage>
        <taxon>Bacteria</taxon>
        <taxon>Pseudomonadati</taxon>
        <taxon>Balneolota</taxon>
        <taxon>Balneolia</taxon>
        <taxon>Balneolales</taxon>
        <taxon>Balneolaceae</taxon>
        <taxon>Gracilimonas</taxon>
    </lineage>
</organism>
<sequence length="168" mass="19086">MPRYFSVIVLSVFVILGAGCAQNSDQREFEQEAYGPPQNYTETSFDGEILSTDEDDWRTSPLYQGLVRIQQPPFPNPVNTSTVIRFNIYVTGVQSVNGIEVFTRYNNGEFSSPLYFDYETLSPGETEIQINPMELGRFNNVESARGLHRIFIFTGNQQMISYGDVLVE</sequence>
<dbReference type="EMBL" id="FXTP01000014">
    <property type="protein sequence ID" value="SMO88870.1"/>
    <property type="molecule type" value="Genomic_DNA"/>
</dbReference>
<gene>
    <name evidence="2" type="ORF">SAMN06265219_11437</name>
</gene>
<feature type="chain" id="PRO_5022121480" evidence="1">
    <location>
        <begin position="24"/>
        <end position="168"/>
    </location>
</feature>
<protein>
    <submittedName>
        <fullName evidence="2">Uncharacterized protein</fullName>
    </submittedName>
</protein>
<feature type="signal peptide" evidence="1">
    <location>
        <begin position="1"/>
        <end position="23"/>
    </location>
</feature>
<keyword evidence="1" id="KW-0732">Signal</keyword>
<evidence type="ECO:0000256" key="1">
    <source>
        <dbReference type="SAM" id="SignalP"/>
    </source>
</evidence>
<proteinExistence type="predicted"/>
<dbReference type="PROSITE" id="PS51257">
    <property type="entry name" value="PROKAR_LIPOPROTEIN"/>
    <property type="match status" value="1"/>
</dbReference>
<keyword evidence="3" id="KW-1185">Reference proteome</keyword>
<evidence type="ECO:0000313" key="2">
    <source>
        <dbReference type="EMBL" id="SMO88870.1"/>
    </source>
</evidence>
<dbReference type="Proteomes" id="UP000317557">
    <property type="component" value="Unassembled WGS sequence"/>
</dbReference>
<accession>A0A521F088</accession>
<name>A0A521F088_9BACT</name>
<evidence type="ECO:0000313" key="3">
    <source>
        <dbReference type="Proteomes" id="UP000317557"/>
    </source>
</evidence>
<dbReference type="AlphaFoldDB" id="A0A521F088"/>